<evidence type="ECO:0000313" key="11">
    <source>
        <dbReference type="Proteomes" id="UP000189777"/>
    </source>
</evidence>
<dbReference type="CDD" id="cd06261">
    <property type="entry name" value="TM_PBP2"/>
    <property type="match status" value="1"/>
</dbReference>
<keyword evidence="4 7" id="KW-0812">Transmembrane</keyword>
<keyword evidence="10" id="KW-0762">Sugar transport</keyword>
<evidence type="ECO:0000256" key="1">
    <source>
        <dbReference type="ARBA" id="ARBA00004651"/>
    </source>
</evidence>
<keyword evidence="5 7" id="KW-1133">Transmembrane helix</keyword>
<keyword evidence="2 7" id="KW-0813">Transport</keyword>
<reference evidence="10 11" key="1">
    <citation type="submission" date="2017-02" db="EMBL/GenBank/DDBJ databases">
        <authorList>
            <person name="Peterson S.W."/>
        </authorList>
    </citation>
    <scope>NUCLEOTIDE SEQUENCE [LARGE SCALE GENOMIC DNA]</scope>
    <source>
        <strain evidence="10 11">DSM 21481</strain>
    </source>
</reference>
<name>A0A1T5KBY2_9MICO</name>
<evidence type="ECO:0000256" key="3">
    <source>
        <dbReference type="ARBA" id="ARBA00022475"/>
    </source>
</evidence>
<dbReference type="Pfam" id="PF00528">
    <property type="entry name" value="BPD_transp_1"/>
    <property type="match status" value="1"/>
</dbReference>
<keyword evidence="6 7" id="KW-0472">Membrane</keyword>
<dbReference type="PANTHER" id="PTHR30193">
    <property type="entry name" value="ABC TRANSPORTER PERMEASE PROTEIN"/>
    <property type="match status" value="1"/>
</dbReference>
<feature type="transmembrane region" description="Helical" evidence="7">
    <location>
        <begin position="110"/>
        <end position="131"/>
    </location>
</feature>
<organism evidence="10 11">
    <name type="scientific">Krasilnikoviella flava</name>
    <dbReference type="NCBI Taxonomy" id="526729"/>
    <lineage>
        <taxon>Bacteria</taxon>
        <taxon>Bacillati</taxon>
        <taxon>Actinomycetota</taxon>
        <taxon>Actinomycetes</taxon>
        <taxon>Micrococcales</taxon>
        <taxon>Promicromonosporaceae</taxon>
        <taxon>Krasilnikoviella</taxon>
    </lineage>
</organism>
<dbReference type="EMBL" id="FUZQ01000003">
    <property type="protein sequence ID" value="SKC61187.1"/>
    <property type="molecule type" value="Genomic_DNA"/>
</dbReference>
<sequence length="331" mass="36090">MTSVDRSPRAGDGLASPARGSTRRAAARTGPPRKAPAGGARRGHDGWWPVLFVLPTMFGVVLFYLWPIVQTGWFSFTEWGAFGGQTWVGTENYVRLASDPDLGTAIVNTLVYTGIVLLGIPIAMVVASLLSRPGMRFTAFYRVLYFMPYVAMPTAVAMVWRLIFNGDFGVLNWALGLVGVDGPAWTSTPGFALVAVSIVGLWTSLGFAIIILSAGLKNIPSELFEAASLDGASPWRQFRSVTVPLLTPSVFFVTVITVINGFQLFDLLYALMGQGNPAIQETQSLVYLFYNEAFLRNDKGFAAAIAMVILLIVGAVTLLQFRMQRRWVTYA</sequence>
<accession>A0A1T5KBY2</accession>
<feature type="transmembrane region" description="Helical" evidence="7">
    <location>
        <begin position="301"/>
        <end position="321"/>
    </location>
</feature>
<dbReference type="GO" id="GO:0005886">
    <property type="term" value="C:plasma membrane"/>
    <property type="evidence" value="ECO:0007669"/>
    <property type="project" value="UniProtKB-SubCell"/>
</dbReference>
<evidence type="ECO:0000256" key="4">
    <source>
        <dbReference type="ARBA" id="ARBA00022692"/>
    </source>
</evidence>
<evidence type="ECO:0000259" key="9">
    <source>
        <dbReference type="PROSITE" id="PS50928"/>
    </source>
</evidence>
<dbReference type="Proteomes" id="UP000189777">
    <property type="component" value="Unassembled WGS sequence"/>
</dbReference>
<keyword evidence="3" id="KW-1003">Cell membrane</keyword>
<dbReference type="GO" id="GO:0055085">
    <property type="term" value="P:transmembrane transport"/>
    <property type="evidence" value="ECO:0007669"/>
    <property type="project" value="InterPro"/>
</dbReference>
<feature type="region of interest" description="Disordered" evidence="8">
    <location>
        <begin position="1"/>
        <end position="42"/>
    </location>
</feature>
<evidence type="ECO:0000313" key="10">
    <source>
        <dbReference type="EMBL" id="SKC61187.1"/>
    </source>
</evidence>
<dbReference type="Gene3D" id="1.10.3720.10">
    <property type="entry name" value="MetI-like"/>
    <property type="match status" value="1"/>
</dbReference>
<evidence type="ECO:0000256" key="2">
    <source>
        <dbReference type="ARBA" id="ARBA00022448"/>
    </source>
</evidence>
<dbReference type="SUPFAM" id="SSF160964">
    <property type="entry name" value="MalF N-terminal region-like"/>
    <property type="match status" value="1"/>
</dbReference>
<feature type="transmembrane region" description="Helical" evidence="7">
    <location>
        <begin position="47"/>
        <end position="66"/>
    </location>
</feature>
<feature type="domain" description="ABC transmembrane type-1" evidence="9">
    <location>
        <begin position="105"/>
        <end position="320"/>
    </location>
</feature>
<evidence type="ECO:0000256" key="5">
    <source>
        <dbReference type="ARBA" id="ARBA00022989"/>
    </source>
</evidence>
<dbReference type="InterPro" id="IPR051393">
    <property type="entry name" value="ABC_transporter_permease"/>
</dbReference>
<dbReference type="PROSITE" id="PS50928">
    <property type="entry name" value="ABC_TM1"/>
    <property type="match status" value="1"/>
</dbReference>
<dbReference type="SUPFAM" id="SSF161098">
    <property type="entry name" value="MetI-like"/>
    <property type="match status" value="1"/>
</dbReference>
<dbReference type="RefSeq" id="WP_079574074.1">
    <property type="nucleotide sequence ID" value="NZ_FUZQ01000003.1"/>
</dbReference>
<dbReference type="PANTHER" id="PTHR30193:SF41">
    <property type="entry name" value="DIACETYLCHITOBIOSE UPTAKE SYSTEM PERMEASE PROTEIN NGCF"/>
    <property type="match status" value="1"/>
</dbReference>
<proteinExistence type="inferred from homology"/>
<dbReference type="OrthoDB" id="145927at2"/>
<feature type="transmembrane region" description="Helical" evidence="7">
    <location>
        <begin position="143"/>
        <end position="163"/>
    </location>
</feature>
<feature type="transmembrane region" description="Helical" evidence="7">
    <location>
        <begin position="245"/>
        <end position="265"/>
    </location>
</feature>
<dbReference type="AlphaFoldDB" id="A0A1T5KBY2"/>
<evidence type="ECO:0000256" key="7">
    <source>
        <dbReference type="RuleBase" id="RU363032"/>
    </source>
</evidence>
<protein>
    <submittedName>
        <fullName evidence="10">Multiple sugar transport system permease protein</fullName>
    </submittedName>
</protein>
<feature type="transmembrane region" description="Helical" evidence="7">
    <location>
        <begin position="191"/>
        <end position="212"/>
    </location>
</feature>
<gene>
    <name evidence="10" type="ORF">SAMN04324258_2047</name>
</gene>
<dbReference type="InterPro" id="IPR000515">
    <property type="entry name" value="MetI-like"/>
</dbReference>
<evidence type="ECO:0000256" key="8">
    <source>
        <dbReference type="SAM" id="MobiDB-lite"/>
    </source>
</evidence>
<keyword evidence="11" id="KW-1185">Reference proteome</keyword>
<comment type="similarity">
    <text evidence="7">Belongs to the binding-protein-dependent transport system permease family.</text>
</comment>
<dbReference type="InterPro" id="IPR035906">
    <property type="entry name" value="MetI-like_sf"/>
</dbReference>
<dbReference type="STRING" id="526729.SAMN04324258_2047"/>
<evidence type="ECO:0000256" key="6">
    <source>
        <dbReference type="ARBA" id="ARBA00023136"/>
    </source>
</evidence>
<feature type="compositionally biased region" description="Low complexity" evidence="8">
    <location>
        <begin position="27"/>
        <end position="39"/>
    </location>
</feature>
<comment type="subcellular location">
    <subcellularLocation>
        <location evidence="1 7">Cell membrane</location>
        <topology evidence="1 7">Multi-pass membrane protein</topology>
    </subcellularLocation>
</comment>